<dbReference type="EMBL" id="BOSE01000005">
    <property type="protein sequence ID" value="GIP17437.1"/>
    <property type="molecule type" value="Genomic_DNA"/>
</dbReference>
<dbReference type="PANTHER" id="PTHR30086">
    <property type="entry name" value="ARGININE EXPORTER PROTEIN ARGO"/>
    <property type="match status" value="1"/>
</dbReference>
<keyword evidence="8" id="KW-1185">Reference proteome</keyword>
<dbReference type="Proteomes" id="UP000683139">
    <property type="component" value="Unassembled WGS sequence"/>
</dbReference>
<keyword evidence="5 6" id="KW-0472">Membrane</keyword>
<feature type="transmembrane region" description="Helical" evidence="6">
    <location>
        <begin position="6"/>
        <end position="28"/>
    </location>
</feature>
<sequence>MTATILLKGVIIGFAIAAPVGPVGVICIRRSLAQGGLYGFVSGLGAATADAIYGCIAAFGFAWLTNLLIGYQMWLQLCGGMLLLWMGWRTWRSRPADLYSNAEAEAPRKKMLAAYASVLAITLTNPMTILAFAGIIAGAGIAVEQQLAGPALLLVGGVFSGSLLWWLFLSSAASLFRKKLKPGGLLWINRLSGVIIVGYGLWALFTA</sequence>
<evidence type="ECO:0000256" key="3">
    <source>
        <dbReference type="ARBA" id="ARBA00022692"/>
    </source>
</evidence>
<dbReference type="RefSeq" id="WP_213516729.1">
    <property type="nucleotide sequence ID" value="NZ_BOSE01000005.1"/>
</dbReference>
<evidence type="ECO:0000256" key="4">
    <source>
        <dbReference type="ARBA" id="ARBA00022989"/>
    </source>
</evidence>
<feature type="transmembrane region" description="Helical" evidence="6">
    <location>
        <begin position="71"/>
        <end position="91"/>
    </location>
</feature>
<comment type="subcellular location">
    <subcellularLocation>
        <location evidence="1">Cell membrane</location>
        <topology evidence="1">Multi-pass membrane protein</topology>
    </subcellularLocation>
</comment>
<keyword evidence="3 6" id="KW-0812">Transmembrane</keyword>
<comment type="caution">
    <text evidence="7">The sequence shown here is derived from an EMBL/GenBank/DDBJ whole genome shotgun (WGS) entry which is preliminary data.</text>
</comment>
<evidence type="ECO:0000313" key="7">
    <source>
        <dbReference type="EMBL" id="GIP17437.1"/>
    </source>
</evidence>
<dbReference type="AlphaFoldDB" id="A0A920CUV7"/>
<keyword evidence="4 6" id="KW-1133">Transmembrane helix</keyword>
<evidence type="ECO:0000256" key="2">
    <source>
        <dbReference type="ARBA" id="ARBA00022475"/>
    </source>
</evidence>
<name>A0A920CUV7_9BACL</name>
<dbReference type="PANTHER" id="PTHR30086:SF20">
    <property type="entry name" value="ARGININE EXPORTER PROTEIN ARGO-RELATED"/>
    <property type="match status" value="1"/>
</dbReference>
<evidence type="ECO:0000256" key="6">
    <source>
        <dbReference type="SAM" id="Phobius"/>
    </source>
</evidence>
<dbReference type="InterPro" id="IPR001123">
    <property type="entry name" value="LeuE-type"/>
</dbReference>
<feature type="transmembrane region" description="Helical" evidence="6">
    <location>
        <begin position="151"/>
        <end position="175"/>
    </location>
</feature>
<accession>A0A920CUV7</accession>
<dbReference type="Pfam" id="PF01810">
    <property type="entry name" value="LysE"/>
    <property type="match status" value="1"/>
</dbReference>
<evidence type="ECO:0000256" key="1">
    <source>
        <dbReference type="ARBA" id="ARBA00004651"/>
    </source>
</evidence>
<evidence type="ECO:0000313" key="8">
    <source>
        <dbReference type="Proteomes" id="UP000683139"/>
    </source>
</evidence>
<dbReference type="GO" id="GO:0005886">
    <property type="term" value="C:plasma membrane"/>
    <property type="evidence" value="ECO:0007669"/>
    <property type="project" value="UniProtKB-SubCell"/>
</dbReference>
<reference evidence="7" key="1">
    <citation type="submission" date="2021-03" db="EMBL/GenBank/DDBJ databases">
        <title>Antimicrobial resistance genes in bacteria isolated from Japanese honey, and their potential for conferring macrolide and lincosamide resistance in the American foulbrood pathogen Paenibacillus larvae.</title>
        <authorList>
            <person name="Okamoto M."/>
            <person name="Kumagai M."/>
            <person name="Kanamori H."/>
            <person name="Takamatsu D."/>
        </authorList>
    </citation>
    <scope>NUCLEOTIDE SEQUENCE</scope>
    <source>
        <strain evidence="7">J40TS1</strain>
    </source>
</reference>
<evidence type="ECO:0000256" key="5">
    <source>
        <dbReference type="ARBA" id="ARBA00023136"/>
    </source>
</evidence>
<feature type="transmembrane region" description="Helical" evidence="6">
    <location>
        <begin position="40"/>
        <end position="65"/>
    </location>
</feature>
<feature type="transmembrane region" description="Helical" evidence="6">
    <location>
        <begin position="112"/>
        <end position="139"/>
    </location>
</feature>
<organism evidence="7 8">
    <name type="scientific">Paenibacillus montaniterrae</name>
    <dbReference type="NCBI Taxonomy" id="429341"/>
    <lineage>
        <taxon>Bacteria</taxon>
        <taxon>Bacillati</taxon>
        <taxon>Bacillota</taxon>
        <taxon>Bacilli</taxon>
        <taxon>Bacillales</taxon>
        <taxon>Paenibacillaceae</taxon>
        <taxon>Paenibacillus</taxon>
    </lineage>
</organism>
<proteinExistence type="predicted"/>
<keyword evidence="2" id="KW-1003">Cell membrane</keyword>
<feature type="transmembrane region" description="Helical" evidence="6">
    <location>
        <begin position="187"/>
        <end position="205"/>
    </location>
</feature>
<dbReference type="GO" id="GO:0015171">
    <property type="term" value="F:amino acid transmembrane transporter activity"/>
    <property type="evidence" value="ECO:0007669"/>
    <property type="project" value="TreeGrafter"/>
</dbReference>
<gene>
    <name evidence="7" type="ORF">J40TS1_30790</name>
</gene>
<protein>
    <submittedName>
        <fullName evidence="7">Lysine transporter LysE</fullName>
    </submittedName>
</protein>